<dbReference type="PROSITE" id="PS50041">
    <property type="entry name" value="C_TYPE_LECTIN_2"/>
    <property type="match status" value="1"/>
</dbReference>
<dbReference type="CDD" id="cd04280">
    <property type="entry name" value="ZnMc_astacin_like"/>
    <property type="match status" value="1"/>
</dbReference>
<dbReference type="EMBL" id="JAUCMV010000003">
    <property type="protein sequence ID" value="KAK0413926.1"/>
    <property type="molecule type" value="Genomic_DNA"/>
</dbReference>
<evidence type="ECO:0000256" key="1">
    <source>
        <dbReference type="ARBA" id="ARBA00022536"/>
    </source>
</evidence>
<dbReference type="GO" id="GO:0004222">
    <property type="term" value="F:metalloendopeptidase activity"/>
    <property type="evidence" value="ECO:0007669"/>
    <property type="project" value="UniProtKB-UniRule"/>
</dbReference>
<keyword evidence="4 9" id="KW-0378">Hydrolase</keyword>
<dbReference type="InterPro" id="IPR006026">
    <property type="entry name" value="Peptidase_Metallo"/>
</dbReference>
<keyword evidence="3 9" id="KW-0479">Metal-binding</keyword>
<dbReference type="InterPro" id="IPR000859">
    <property type="entry name" value="CUB_dom"/>
</dbReference>
<dbReference type="AlphaFoldDB" id="A0AA39LXJ2"/>
<evidence type="ECO:0000256" key="6">
    <source>
        <dbReference type="ARBA" id="ARBA00023049"/>
    </source>
</evidence>
<dbReference type="SUPFAM" id="SSF56436">
    <property type="entry name" value="C-type lectin-like"/>
    <property type="match status" value="1"/>
</dbReference>
<dbReference type="Gene3D" id="3.10.100.10">
    <property type="entry name" value="Mannose-Binding Protein A, subunit A"/>
    <property type="match status" value="1"/>
</dbReference>
<feature type="binding site" evidence="9">
    <location>
        <position position="195"/>
    </location>
    <ligand>
        <name>Zn(2+)</name>
        <dbReference type="ChEBI" id="CHEBI:29105"/>
        <note>catalytic</note>
    </ligand>
</feature>
<gene>
    <name evidence="14" type="ORF">QR680_007062</name>
</gene>
<feature type="binding site" evidence="9">
    <location>
        <position position="191"/>
    </location>
    <ligand>
        <name>Zn(2+)</name>
        <dbReference type="ChEBI" id="CHEBI:29105"/>
        <note>catalytic</note>
    </ligand>
</feature>
<dbReference type="InterPro" id="IPR034035">
    <property type="entry name" value="Astacin-like_dom"/>
</dbReference>
<dbReference type="InterPro" id="IPR001506">
    <property type="entry name" value="Peptidase_M12A"/>
</dbReference>
<name>A0AA39LXJ2_9BILA</name>
<comment type="caution">
    <text evidence="14">The sequence shown here is derived from an EMBL/GenBank/DDBJ whole genome shotgun (WGS) entry which is preliminary data.</text>
</comment>
<dbReference type="PRINTS" id="PR00480">
    <property type="entry name" value="ASTACIN"/>
</dbReference>
<dbReference type="InterPro" id="IPR001304">
    <property type="entry name" value="C-type_lectin-like"/>
</dbReference>
<evidence type="ECO:0000256" key="3">
    <source>
        <dbReference type="ARBA" id="ARBA00022723"/>
    </source>
</evidence>
<comment type="caution">
    <text evidence="8">Lacks conserved residue(s) required for the propagation of feature annotation.</text>
</comment>
<dbReference type="Proteomes" id="UP001175271">
    <property type="component" value="Unassembled WGS sequence"/>
</dbReference>
<keyword evidence="7" id="KW-1015">Disulfide bond</keyword>
<dbReference type="SUPFAM" id="SSF55486">
    <property type="entry name" value="Metalloproteases ('zincins'), catalytic domain"/>
    <property type="match status" value="1"/>
</dbReference>
<evidence type="ECO:0000256" key="2">
    <source>
        <dbReference type="ARBA" id="ARBA00022670"/>
    </source>
</evidence>
<dbReference type="GO" id="GO:0008270">
    <property type="term" value="F:zinc ion binding"/>
    <property type="evidence" value="ECO:0007669"/>
    <property type="project" value="UniProtKB-UniRule"/>
</dbReference>
<keyword evidence="6 9" id="KW-0482">Metalloprotease</keyword>
<evidence type="ECO:0000256" key="10">
    <source>
        <dbReference type="RuleBase" id="RU361183"/>
    </source>
</evidence>
<keyword evidence="2 9" id="KW-0645">Protease</keyword>
<dbReference type="PANTHER" id="PTHR10127:SF780">
    <property type="entry name" value="METALLOENDOPEPTIDASE"/>
    <property type="match status" value="1"/>
</dbReference>
<dbReference type="SUPFAM" id="SSF49854">
    <property type="entry name" value="Spermadhesin, CUB domain"/>
    <property type="match status" value="1"/>
</dbReference>
<dbReference type="InterPro" id="IPR016186">
    <property type="entry name" value="C-type_lectin-like/link_sf"/>
</dbReference>
<evidence type="ECO:0000256" key="5">
    <source>
        <dbReference type="ARBA" id="ARBA00022833"/>
    </source>
</evidence>
<dbReference type="PROSITE" id="PS01180">
    <property type="entry name" value="CUB"/>
    <property type="match status" value="1"/>
</dbReference>
<evidence type="ECO:0000256" key="7">
    <source>
        <dbReference type="ARBA" id="ARBA00023157"/>
    </source>
</evidence>
<feature type="domain" description="C-type lectin" evidence="12">
    <location>
        <begin position="495"/>
        <end position="598"/>
    </location>
</feature>
<dbReference type="CDD" id="cd00037">
    <property type="entry name" value="CLECT"/>
    <property type="match status" value="1"/>
</dbReference>
<evidence type="ECO:0000259" key="13">
    <source>
        <dbReference type="PROSITE" id="PS51864"/>
    </source>
</evidence>
<evidence type="ECO:0000259" key="11">
    <source>
        <dbReference type="PROSITE" id="PS01180"/>
    </source>
</evidence>
<dbReference type="Pfam" id="PF01400">
    <property type="entry name" value="Astacin"/>
    <property type="match status" value="1"/>
</dbReference>
<feature type="binding site" evidence="9">
    <location>
        <position position="201"/>
    </location>
    <ligand>
        <name>Zn(2+)</name>
        <dbReference type="ChEBI" id="CHEBI:29105"/>
        <note>catalytic</note>
    </ligand>
</feature>
<keyword evidence="15" id="KW-1185">Reference proteome</keyword>
<dbReference type="InterPro" id="IPR035914">
    <property type="entry name" value="Sperma_CUB_dom_sf"/>
</dbReference>
<comment type="cofactor">
    <cofactor evidence="9 10">
        <name>Zn(2+)</name>
        <dbReference type="ChEBI" id="CHEBI:29105"/>
    </cofactor>
    <text evidence="9 10">Binds 1 zinc ion per subunit.</text>
</comment>
<feature type="domain" description="Peptidase M12A" evidence="13">
    <location>
        <begin position="92"/>
        <end position="296"/>
    </location>
</feature>
<dbReference type="PANTHER" id="PTHR10127">
    <property type="entry name" value="DISCOIDIN, CUB, EGF, LAMININ , AND ZINC METALLOPROTEASE DOMAIN CONTAINING"/>
    <property type="match status" value="1"/>
</dbReference>
<evidence type="ECO:0000256" key="9">
    <source>
        <dbReference type="PROSITE-ProRule" id="PRU01211"/>
    </source>
</evidence>
<dbReference type="SMART" id="SM00235">
    <property type="entry name" value="ZnMc"/>
    <property type="match status" value="1"/>
</dbReference>
<feature type="domain" description="CUB" evidence="11">
    <location>
        <begin position="343"/>
        <end position="468"/>
    </location>
</feature>
<dbReference type="PROSITE" id="PS51864">
    <property type="entry name" value="ASTACIN"/>
    <property type="match status" value="1"/>
</dbReference>
<keyword evidence="1" id="KW-0245">EGF-like domain</keyword>
<reference evidence="14" key="1">
    <citation type="submission" date="2023-06" db="EMBL/GenBank/DDBJ databases">
        <title>Genomic analysis of the entomopathogenic nematode Steinernema hermaphroditum.</title>
        <authorList>
            <person name="Schwarz E.M."/>
            <person name="Heppert J.K."/>
            <person name="Baniya A."/>
            <person name="Schwartz H.T."/>
            <person name="Tan C.-H."/>
            <person name="Antoshechkin I."/>
            <person name="Sternberg P.W."/>
            <person name="Goodrich-Blair H."/>
            <person name="Dillman A.R."/>
        </authorList>
    </citation>
    <scope>NUCLEOTIDE SEQUENCE</scope>
    <source>
        <strain evidence="14">PS9179</strain>
        <tissue evidence="14">Whole animal</tissue>
    </source>
</reference>
<dbReference type="Gene3D" id="3.40.390.10">
    <property type="entry name" value="Collagenase (Catalytic Domain)"/>
    <property type="match status" value="1"/>
</dbReference>
<protein>
    <recommendedName>
        <fullName evidence="10">Metalloendopeptidase</fullName>
        <ecNumber evidence="10">3.4.24.-</ecNumber>
    </recommendedName>
</protein>
<dbReference type="Gene3D" id="2.60.120.290">
    <property type="entry name" value="Spermadhesin, CUB domain"/>
    <property type="match status" value="1"/>
</dbReference>
<dbReference type="GO" id="GO:0006508">
    <property type="term" value="P:proteolysis"/>
    <property type="evidence" value="ECO:0007669"/>
    <property type="project" value="UniProtKB-KW"/>
</dbReference>
<dbReference type="InterPro" id="IPR016187">
    <property type="entry name" value="CTDL_fold"/>
</dbReference>
<dbReference type="Pfam" id="PF00059">
    <property type="entry name" value="Lectin_C"/>
    <property type="match status" value="1"/>
</dbReference>
<keyword evidence="5 9" id="KW-0862">Zinc</keyword>
<evidence type="ECO:0000313" key="15">
    <source>
        <dbReference type="Proteomes" id="UP001175271"/>
    </source>
</evidence>
<evidence type="ECO:0000259" key="12">
    <source>
        <dbReference type="PROSITE" id="PS50041"/>
    </source>
</evidence>
<dbReference type="EC" id="3.4.24.-" evidence="10"/>
<accession>A0AA39LXJ2</accession>
<proteinExistence type="predicted"/>
<dbReference type="InterPro" id="IPR024079">
    <property type="entry name" value="MetalloPept_cat_dom_sf"/>
</dbReference>
<evidence type="ECO:0000313" key="14">
    <source>
        <dbReference type="EMBL" id="KAK0413926.1"/>
    </source>
</evidence>
<feature type="active site" evidence="9">
    <location>
        <position position="192"/>
    </location>
</feature>
<dbReference type="SMART" id="SM00034">
    <property type="entry name" value="CLECT"/>
    <property type="match status" value="1"/>
</dbReference>
<sequence length="603" mass="68541">MGTIFKLITFDHDHKTSFESEPDFYENNKVIVEEVKKLNPKPLPEDAPRSIAEVNNALGLDEILIEGDILMSLEQAKRHFGLAESTNRAKRQAYQPPDYPNNLWFDGVYYIYDPTLNEKAKDAIKRAIAFWKSNTCITFHEVTDPSQAPYDPVLSFFAADGCWSYIGKNEGNRIQRVSIGYGCESIGTAAHEIAHALGFMHEQSRWDRDQFVKIAMGNVKKGQEHNFDKYSKLYNFNYFNQYDFSGIMHYGDKDFAKDRQKPVIYSLKPEYQMSIGGAEIPTYGDIYEMNWLYQCYERCSSSNIVCMNGGVKHPQNCAVCQCPSGFGGTYCSERQPSSPGLTCGGTISALGMWRTLTVKNEVGYGPGLVVDHAYPAHCTWHIKAPKGHRIQFFVSYVGMNARRSLCYHQCYFGGVNIKGLEKTWIPEGMRVCCPAQYNKTLTTESNLLVVQPWNVMEYTNFNLHFRIDDSPLPSTTPPPPLPTPTPEPFTSKQIHDMGKYVVSTYEMTFNDAKTFCAMEGNQLRIQPKKTHNYWIGLRKPQGIRSAYEWIDGSSFDYKNWMKGFPKPSPNEQCVVAIGSSGTKWLGINCYLKMDFVCEKIAAE</sequence>
<evidence type="ECO:0000256" key="8">
    <source>
        <dbReference type="PROSITE-ProRule" id="PRU00059"/>
    </source>
</evidence>
<evidence type="ECO:0000256" key="4">
    <source>
        <dbReference type="ARBA" id="ARBA00022801"/>
    </source>
</evidence>
<organism evidence="14 15">
    <name type="scientific">Steinernema hermaphroditum</name>
    <dbReference type="NCBI Taxonomy" id="289476"/>
    <lineage>
        <taxon>Eukaryota</taxon>
        <taxon>Metazoa</taxon>
        <taxon>Ecdysozoa</taxon>
        <taxon>Nematoda</taxon>
        <taxon>Chromadorea</taxon>
        <taxon>Rhabditida</taxon>
        <taxon>Tylenchina</taxon>
        <taxon>Panagrolaimomorpha</taxon>
        <taxon>Strongyloidoidea</taxon>
        <taxon>Steinernematidae</taxon>
        <taxon>Steinernema</taxon>
    </lineage>
</organism>